<sequence>MNQWDLLEEWDLDEQTSTDVTEDELKNWSKFVFLDKSNVIRLTDEGCKLFNRGGFTSVSDVRGKKVILALVQKQRTVAANQIPVLRYDPITISRRLLMPFEKRIFPECEGYGWLNDHLSDDEMFKFKLEQASYWENYVVFDEKTRKVRLTVLGERVLLGKKKMPVHELIIFREMIAVLLMKKFTRLLLNDKSRMESVELSGECSSVRALSVELVAPRIINKCGRSPIMMEAVIRFCPLFYKKKS</sequence>
<organism evidence="1">
    <name type="scientific">Harvfovirus sp</name>
    <dbReference type="NCBI Taxonomy" id="2487768"/>
    <lineage>
        <taxon>Viruses</taxon>
        <taxon>Varidnaviria</taxon>
        <taxon>Bamfordvirae</taxon>
        <taxon>Nucleocytoviricota</taxon>
        <taxon>Megaviricetes</taxon>
        <taxon>Imitervirales</taxon>
        <taxon>Mimiviridae</taxon>
        <taxon>Klosneuvirinae</taxon>
    </lineage>
</organism>
<gene>
    <name evidence="1" type="ORF">Harvfovirus2_59</name>
</gene>
<reference evidence="1" key="1">
    <citation type="submission" date="2018-10" db="EMBL/GenBank/DDBJ databases">
        <title>Hidden diversity of soil giant viruses.</title>
        <authorList>
            <person name="Schulz F."/>
            <person name="Alteio L."/>
            <person name="Goudeau D."/>
            <person name="Ryan E.M."/>
            <person name="Malmstrom R.R."/>
            <person name="Blanchard J."/>
            <person name="Woyke T."/>
        </authorList>
    </citation>
    <scope>NUCLEOTIDE SEQUENCE</scope>
    <source>
        <strain evidence="1">HAV1</strain>
    </source>
</reference>
<dbReference type="EMBL" id="MK072244">
    <property type="protein sequence ID" value="AYV80529.1"/>
    <property type="molecule type" value="Genomic_DNA"/>
</dbReference>
<evidence type="ECO:0000313" key="1">
    <source>
        <dbReference type="EMBL" id="AYV80529.1"/>
    </source>
</evidence>
<accession>A0A3G5A4X6</accession>
<protein>
    <submittedName>
        <fullName evidence="1">Uncharacterized protein</fullName>
    </submittedName>
</protein>
<name>A0A3G5A4X6_9VIRU</name>
<proteinExistence type="predicted"/>